<dbReference type="EMBL" id="JBGOSP010000046">
    <property type="protein sequence ID" value="MFA3842867.1"/>
    <property type="molecule type" value="Genomic_DNA"/>
</dbReference>
<protein>
    <submittedName>
        <fullName evidence="1">Uncharacterized protein</fullName>
    </submittedName>
</protein>
<reference evidence="1 2" key="1">
    <citation type="submission" date="2024-08" db="EMBL/GenBank/DDBJ databases">
        <title>Genome sequence of Streptomyces aureus CACIA-1.46HGO.</title>
        <authorList>
            <person name="Evangelista-Martinez Z."/>
        </authorList>
    </citation>
    <scope>NUCLEOTIDE SEQUENCE [LARGE SCALE GENOMIC DNA]</scope>
    <source>
        <strain evidence="1 2">CACIA-1.46HGO</strain>
    </source>
</reference>
<evidence type="ECO:0000313" key="2">
    <source>
        <dbReference type="Proteomes" id="UP001571476"/>
    </source>
</evidence>
<name>A0ABV4SYL2_9ACTN</name>
<gene>
    <name evidence="1" type="ORF">ACEG43_43135</name>
</gene>
<comment type="caution">
    <text evidence="1">The sequence shown here is derived from an EMBL/GenBank/DDBJ whole genome shotgun (WGS) entry which is preliminary data.</text>
</comment>
<organism evidence="1 2">
    <name type="scientific">Streptomyces aureus</name>
    <dbReference type="NCBI Taxonomy" id="193461"/>
    <lineage>
        <taxon>Bacteria</taxon>
        <taxon>Bacillati</taxon>
        <taxon>Actinomycetota</taxon>
        <taxon>Actinomycetes</taxon>
        <taxon>Kitasatosporales</taxon>
        <taxon>Streptomycetaceae</taxon>
        <taxon>Streptomyces</taxon>
    </lineage>
</organism>
<sequence length="64" mass="6561">MAVYPAAQQLLIAVHPTSLPATTDIDGGTQVPMVVWAAQLRLAALALTPSPPIGPGCWLPGTLT</sequence>
<proteinExistence type="predicted"/>
<dbReference type="RefSeq" id="WP_372566766.1">
    <property type="nucleotide sequence ID" value="NZ_JBGOSP010000046.1"/>
</dbReference>
<dbReference type="Proteomes" id="UP001571476">
    <property type="component" value="Unassembled WGS sequence"/>
</dbReference>
<keyword evidence="2" id="KW-1185">Reference proteome</keyword>
<evidence type="ECO:0000313" key="1">
    <source>
        <dbReference type="EMBL" id="MFA3842867.1"/>
    </source>
</evidence>
<accession>A0ABV4SYL2</accession>